<accession>A0A9J7HJ32</accession>
<dbReference type="PANTHER" id="PTHR33995">
    <property type="entry name" value="PROTEIN CBG18546"/>
    <property type="match status" value="1"/>
</dbReference>
<evidence type="ECO:0000313" key="2">
    <source>
        <dbReference type="RefSeq" id="XP_035660579.1"/>
    </source>
</evidence>
<dbReference type="Proteomes" id="UP000001554">
    <property type="component" value="Chromosome 18"/>
</dbReference>
<protein>
    <submittedName>
        <fullName evidence="2">Uncharacterized protein LOC118405274</fullName>
    </submittedName>
</protein>
<dbReference type="GeneID" id="118405274"/>
<reference evidence="1" key="1">
    <citation type="journal article" date="2020" name="Nat. Ecol. Evol.">
        <title>Deeply conserved synteny resolves early events in vertebrate evolution.</title>
        <authorList>
            <person name="Simakov O."/>
            <person name="Marletaz F."/>
            <person name="Yue J.X."/>
            <person name="O'Connell B."/>
            <person name="Jenkins J."/>
            <person name="Brandt A."/>
            <person name="Calef R."/>
            <person name="Tung C.H."/>
            <person name="Huang T.K."/>
            <person name="Schmutz J."/>
            <person name="Satoh N."/>
            <person name="Yu J.K."/>
            <person name="Putnam N.H."/>
            <person name="Green R.E."/>
            <person name="Rokhsar D.S."/>
        </authorList>
    </citation>
    <scope>NUCLEOTIDE SEQUENCE [LARGE SCALE GENOMIC DNA]</scope>
    <source>
        <strain evidence="1">S238N-H82</strain>
    </source>
</reference>
<name>A0A9J7HJ32_BRAFL</name>
<dbReference type="OrthoDB" id="10078059at2759"/>
<dbReference type="SUPFAM" id="SSF57501">
    <property type="entry name" value="Cystine-knot cytokines"/>
    <property type="match status" value="1"/>
</dbReference>
<dbReference type="KEGG" id="bfo:118405274"/>
<dbReference type="InterPro" id="IPR029034">
    <property type="entry name" value="Cystine-knot_cytokine"/>
</dbReference>
<dbReference type="PANTHER" id="PTHR33995:SF7">
    <property type="entry name" value="BURSICON SUBUNIT ALPHA-RELATED"/>
    <property type="match status" value="1"/>
</dbReference>
<dbReference type="RefSeq" id="XP_035660579.1">
    <property type="nucleotide sequence ID" value="XM_035804686.1"/>
</dbReference>
<proteinExistence type="predicted"/>
<organism evidence="1 2">
    <name type="scientific">Branchiostoma floridae</name>
    <name type="common">Florida lancelet</name>
    <name type="synonym">Amphioxus</name>
    <dbReference type="NCBI Taxonomy" id="7739"/>
    <lineage>
        <taxon>Eukaryota</taxon>
        <taxon>Metazoa</taxon>
        <taxon>Chordata</taxon>
        <taxon>Cephalochordata</taxon>
        <taxon>Leptocardii</taxon>
        <taxon>Amphioxiformes</taxon>
        <taxon>Branchiostomatidae</taxon>
        <taxon>Branchiostoma</taxon>
    </lineage>
</organism>
<gene>
    <name evidence="2" type="primary">LOC118405274</name>
</gene>
<keyword evidence="1" id="KW-1185">Reference proteome</keyword>
<dbReference type="AlphaFoldDB" id="A0A9J7HJ32"/>
<sequence>MIGESRIEELGTLDRKPWSCKKDSDDGTPLCRECYYQHTLPEGYHPRHLVERKCKGQYCLSHEGRCIQQYMEVQVRNTAPNAKYPDYWVKIGSGCKCILNKGSMFEQFVR</sequence>
<evidence type="ECO:0000313" key="1">
    <source>
        <dbReference type="Proteomes" id="UP000001554"/>
    </source>
</evidence>
<reference evidence="2" key="2">
    <citation type="submission" date="2025-08" db="UniProtKB">
        <authorList>
            <consortium name="RefSeq"/>
        </authorList>
    </citation>
    <scope>IDENTIFICATION</scope>
    <source>
        <strain evidence="2">S238N-H82</strain>
        <tissue evidence="2">Testes</tissue>
    </source>
</reference>